<name>A0ABZ2MFF4_9MICO</name>
<keyword evidence="3" id="KW-1185">Reference proteome</keyword>
<dbReference type="GO" id="GO:0016740">
    <property type="term" value="F:transferase activity"/>
    <property type="evidence" value="ECO:0007669"/>
    <property type="project" value="UniProtKB-KW"/>
</dbReference>
<feature type="domain" description="OLD protein-like TOPRIM" evidence="1">
    <location>
        <begin position="6"/>
        <end position="51"/>
    </location>
</feature>
<keyword evidence="2" id="KW-0808">Transferase</keyword>
<dbReference type="InterPro" id="IPR034139">
    <property type="entry name" value="TOPRIM_OLD"/>
</dbReference>
<evidence type="ECO:0000313" key="2">
    <source>
        <dbReference type="EMBL" id="WXB75748.1"/>
    </source>
</evidence>
<organism evidence="2 3">
    <name type="scientific">Janibacter alittae</name>
    <dbReference type="NCBI Taxonomy" id="3115209"/>
    <lineage>
        <taxon>Bacteria</taxon>
        <taxon>Bacillati</taxon>
        <taxon>Actinomycetota</taxon>
        <taxon>Actinomycetes</taxon>
        <taxon>Micrococcales</taxon>
        <taxon>Intrasporangiaceae</taxon>
        <taxon>Janibacter</taxon>
    </lineage>
</organism>
<proteinExistence type="predicted"/>
<evidence type="ECO:0000259" key="1">
    <source>
        <dbReference type="Pfam" id="PF20469"/>
    </source>
</evidence>
<reference evidence="2 3" key="1">
    <citation type="submission" date="2024-02" db="EMBL/GenBank/DDBJ databases">
        <title>Janibacter sp. nov., isolated from gut of marine sandworm.</title>
        <authorList>
            <person name="Kim B."/>
            <person name="Jun M.O."/>
            <person name="Shin N.-R."/>
        </authorList>
    </citation>
    <scope>NUCLEOTIDE SEQUENCE [LARGE SCALE GENOMIC DNA]</scope>
    <source>
        <strain evidence="2 3">A1S7</strain>
    </source>
</reference>
<dbReference type="EMBL" id="CP144913">
    <property type="protein sequence ID" value="WXB75748.1"/>
    <property type="molecule type" value="Genomic_DNA"/>
</dbReference>
<evidence type="ECO:0000313" key="3">
    <source>
        <dbReference type="Proteomes" id="UP001382727"/>
    </source>
</evidence>
<dbReference type="RefSeq" id="WP_338748513.1">
    <property type="nucleotide sequence ID" value="NZ_CP144913.1"/>
</dbReference>
<sequence>MSAPQAVVLVEGNSDRVALHALARRLGRDLPGEGVEIVPMGGIGNVRAFATRYGPRGLDVRLAGLYDIGEKQQLRVGLAAAGVTGEREIDALAATGFHACVVDLEDELIRTLGAGRAVAAVEQAGDGRSLRRLAHMPAHRGRPTEAVLRRFLGAQSGRKARYAEVFVEAMELGEAPAPLMAVLEQW</sequence>
<dbReference type="Pfam" id="PF20469">
    <property type="entry name" value="OLD-like_TOPRIM"/>
    <property type="match status" value="1"/>
</dbReference>
<gene>
    <name evidence="2" type="ORF">V1351_12415</name>
</gene>
<dbReference type="Proteomes" id="UP001382727">
    <property type="component" value="Chromosome"/>
</dbReference>
<protein>
    <submittedName>
        <fullName evidence="2">TOPRIM nucleotidyl transferase/hydrolase domain-containing protein</fullName>
    </submittedName>
</protein>
<accession>A0ABZ2MFF4</accession>